<keyword evidence="3" id="KW-1185">Reference proteome</keyword>
<evidence type="ECO:0000256" key="1">
    <source>
        <dbReference type="SAM" id="Phobius"/>
    </source>
</evidence>
<dbReference type="AlphaFoldDB" id="A0A9W6TAI8"/>
<keyword evidence="1" id="KW-0472">Membrane</keyword>
<feature type="transmembrane region" description="Helical" evidence="1">
    <location>
        <begin position="20"/>
        <end position="40"/>
    </location>
</feature>
<dbReference type="EMBL" id="BSXW01000013">
    <property type="protein sequence ID" value="GMF09587.1"/>
    <property type="molecule type" value="Genomic_DNA"/>
</dbReference>
<name>A0A9W6TAI8_9STRA</name>
<keyword evidence="1" id="KW-0812">Transmembrane</keyword>
<dbReference type="Proteomes" id="UP001165083">
    <property type="component" value="Unassembled WGS sequence"/>
</dbReference>
<sequence length="286" mass="30843">MSAQSATRPASVRDVTRHAWAPLVVLVGLILVAVGLVLALDCDDGSHQGAVVDADEGDAHSALMSGQGLDGPQKKLMGWLKQMRNASELYVEAGSTNMILSGVLLPRNDSKALLPFDAIVAIDSSVAVPSREYVVLANGKGYKWVVTSLGYGDSIETDGCLTTGYTQPFFATLNSILPSTNWTSSDSVDESAVNVEFNGDTFTVSKEVNNYELTEHTGCWSIESEDEDFGSRVCVPEFQESPPKAGFTELFSSVIGCPQLVPNSTRVRTHMNVPLPLRKWYASYKA</sequence>
<protein>
    <submittedName>
        <fullName evidence="2">Unnamed protein product</fullName>
    </submittedName>
</protein>
<dbReference type="OrthoDB" id="103991at2759"/>
<comment type="caution">
    <text evidence="2">The sequence shown here is derived from an EMBL/GenBank/DDBJ whole genome shotgun (WGS) entry which is preliminary data.</text>
</comment>
<evidence type="ECO:0000313" key="3">
    <source>
        <dbReference type="Proteomes" id="UP001165083"/>
    </source>
</evidence>
<accession>A0A9W6TAI8</accession>
<proteinExistence type="predicted"/>
<organism evidence="2 3">
    <name type="scientific">Phytophthora lilii</name>
    <dbReference type="NCBI Taxonomy" id="2077276"/>
    <lineage>
        <taxon>Eukaryota</taxon>
        <taxon>Sar</taxon>
        <taxon>Stramenopiles</taxon>
        <taxon>Oomycota</taxon>
        <taxon>Peronosporomycetes</taxon>
        <taxon>Peronosporales</taxon>
        <taxon>Peronosporaceae</taxon>
        <taxon>Phytophthora</taxon>
    </lineage>
</organism>
<keyword evidence="1" id="KW-1133">Transmembrane helix</keyword>
<gene>
    <name evidence="2" type="ORF">Plil01_000047800</name>
</gene>
<reference evidence="2" key="1">
    <citation type="submission" date="2023-04" db="EMBL/GenBank/DDBJ databases">
        <title>Phytophthora lilii NBRC 32176.</title>
        <authorList>
            <person name="Ichikawa N."/>
            <person name="Sato H."/>
            <person name="Tonouchi N."/>
        </authorList>
    </citation>
    <scope>NUCLEOTIDE SEQUENCE</scope>
    <source>
        <strain evidence="2">NBRC 32176</strain>
    </source>
</reference>
<evidence type="ECO:0000313" key="2">
    <source>
        <dbReference type="EMBL" id="GMF09587.1"/>
    </source>
</evidence>